<dbReference type="RefSeq" id="WP_125011671.1">
    <property type="nucleotide sequence ID" value="NZ_RQVR01000003.1"/>
</dbReference>
<keyword evidence="3" id="KW-0804">Transcription</keyword>
<dbReference type="PROSITE" id="PS01124">
    <property type="entry name" value="HTH_ARAC_FAMILY_2"/>
    <property type="match status" value="1"/>
</dbReference>
<gene>
    <name evidence="5" type="ORF">EG849_03335</name>
</gene>
<evidence type="ECO:0000313" key="6">
    <source>
        <dbReference type="Proteomes" id="UP000271937"/>
    </source>
</evidence>
<accession>A0A3P3WDW8</accession>
<dbReference type="PROSITE" id="PS00041">
    <property type="entry name" value="HTH_ARAC_FAMILY_1"/>
    <property type="match status" value="1"/>
</dbReference>
<dbReference type="SUPFAM" id="SSF46689">
    <property type="entry name" value="Homeodomain-like"/>
    <property type="match status" value="1"/>
</dbReference>
<evidence type="ECO:0000256" key="3">
    <source>
        <dbReference type="ARBA" id="ARBA00023163"/>
    </source>
</evidence>
<dbReference type="InterPro" id="IPR018062">
    <property type="entry name" value="HTH_AraC-typ_CS"/>
</dbReference>
<reference evidence="5 6" key="1">
    <citation type="submission" date="2018-11" db="EMBL/GenBank/DDBJ databases">
        <title>Flavobacterium sp. nov., YIM 102600 draft genome.</title>
        <authorList>
            <person name="Li G."/>
            <person name="Jiang Y."/>
        </authorList>
    </citation>
    <scope>NUCLEOTIDE SEQUENCE [LARGE SCALE GENOMIC DNA]</scope>
    <source>
        <strain evidence="5 6">YIM 102600</strain>
    </source>
</reference>
<dbReference type="InterPro" id="IPR009057">
    <property type="entry name" value="Homeodomain-like_sf"/>
</dbReference>
<keyword evidence="1" id="KW-0805">Transcription regulation</keyword>
<dbReference type="OrthoDB" id="1451418at2"/>
<evidence type="ECO:0000313" key="5">
    <source>
        <dbReference type="EMBL" id="RRJ93355.1"/>
    </source>
</evidence>
<organism evidence="5 6">
    <name type="scientific">Flavobacterium macacae</name>
    <dbReference type="NCBI Taxonomy" id="2488993"/>
    <lineage>
        <taxon>Bacteria</taxon>
        <taxon>Pseudomonadati</taxon>
        <taxon>Bacteroidota</taxon>
        <taxon>Flavobacteriia</taxon>
        <taxon>Flavobacteriales</taxon>
        <taxon>Flavobacteriaceae</taxon>
        <taxon>Flavobacterium</taxon>
    </lineage>
</organism>
<dbReference type="GO" id="GO:0043565">
    <property type="term" value="F:sequence-specific DNA binding"/>
    <property type="evidence" value="ECO:0007669"/>
    <property type="project" value="InterPro"/>
</dbReference>
<keyword evidence="2" id="KW-0238">DNA-binding</keyword>
<dbReference type="AlphaFoldDB" id="A0A3P3WDW8"/>
<keyword evidence="6" id="KW-1185">Reference proteome</keyword>
<dbReference type="PANTHER" id="PTHR43280:SF2">
    <property type="entry name" value="HTH-TYPE TRANSCRIPTIONAL REGULATOR EXSA"/>
    <property type="match status" value="1"/>
</dbReference>
<dbReference type="Gene3D" id="1.10.10.60">
    <property type="entry name" value="Homeodomain-like"/>
    <property type="match status" value="1"/>
</dbReference>
<evidence type="ECO:0000256" key="1">
    <source>
        <dbReference type="ARBA" id="ARBA00023015"/>
    </source>
</evidence>
<name>A0A3P3WDW8_9FLAO</name>
<comment type="caution">
    <text evidence="5">The sequence shown here is derived from an EMBL/GenBank/DDBJ whole genome shotgun (WGS) entry which is preliminary data.</text>
</comment>
<evidence type="ECO:0000256" key="2">
    <source>
        <dbReference type="ARBA" id="ARBA00023125"/>
    </source>
</evidence>
<dbReference type="Pfam" id="PF12833">
    <property type="entry name" value="HTH_18"/>
    <property type="match status" value="1"/>
</dbReference>
<evidence type="ECO:0000259" key="4">
    <source>
        <dbReference type="PROSITE" id="PS01124"/>
    </source>
</evidence>
<dbReference type="GO" id="GO:0003700">
    <property type="term" value="F:DNA-binding transcription factor activity"/>
    <property type="evidence" value="ECO:0007669"/>
    <property type="project" value="InterPro"/>
</dbReference>
<dbReference type="PANTHER" id="PTHR43280">
    <property type="entry name" value="ARAC-FAMILY TRANSCRIPTIONAL REGULATOR"/>
    <property type="match status" value="1"/>
</dbReference>
<dbReference type="Proteomes" id="UP000271937">
    <property type="component" value="Unassembled WGS sequence"/>
</dbReference>
<dbReference type="InterPro" id="IPR018060">
    <property type="entry name" value="HTH_AraC"/>
</dbReference>
<proteinExistence type="predicted"/>
<protein>
    <submittedName>
        <fullName evidence="5">AraC family transcriptional regulator</fullName>
    </submittedName>
</protein>
<dbReference type="SMART" id="SM00342">
    <property type="entry name" value="HTH_ARAC"/>
    <property type="match status" value="1"/>
</dbReference>
<dbReference type="EMBL" id="RQVR01000003">
    <property type="protein sequence ID" value="RRJ93355.1"/>
    <property type="molecule type" value="Genomic_DNA"/>
</dbReference>
<feature type="domain" description="HTH araC/xylS-type" evidence="4">
    <location>
        <begin position="196"/>
        <end position="295"/>
    </location>
</feature>
<sequence length="296" mass="33348">MPENQKKERLEYLYRLLSENAQAYDACLPGDALKSERRNSLRESMDSIAETMLSVMLDYRMPFRKNRRAELVQMVFLLDGQHSVACFSSAASAVLKFRGSALRRQPFGSLLCAHSQEMWNRVIGRKPGSAGIDAYLPLHFNDANGRIVPALCYITSLLPYGNIIVNASATLYVKRTRAAVQGKSDSATAEIPAPVREVHDYILSHLDQPLPALRQLAGKFGIAEHSLKSGFRREFNAGIHGFYNEHRLLRAMGQIRHTDMPLKEIAFACGFNSYLNFYKAFVKQFGHSPSGERHRP</sequence>